<proteinExistence type="predicted"/>
<dbReference type="Pfam" id="PF13568">
    <property type="entry name" value="OMP_b-brl_2"/>
    <property type="match status" value="1"/>
</dbReference>
<evidence type="ECO:0000313" key="3">
    <source>
        <dbReference type="Proteomes" id="UP001221366"/>
    </source>
</evidence>
<comment type="caution">
    <text evidence="2">The sequence shown here is derived from an EMBL/GenBank/DDBJ whole genome shotgun (WGS) entry which is preliminary data.</text>
</comment>
<dbReference type="InterPro" id="IPR011250">
    <property type="entry name" value="OMP/PagP_B-barrel"/>
</dbReference>
<dbReference type="InterPro" id="IPR000758">
    <property type="entry name" value="Enterovir_OMP"/>
</dbReference>
<dbReference type="RefSeq" id="WP_275614662.1">
    <property type="nucleotide sequence ID" value="NZ_JARFVB010000002.1"/>
</dbReference>
<protein>
    <submittedName>
        <fullName evidence="2">Porin family protein</fullName>
    </submittedName>
</protein>
<name>A0ABT5XWD5_9FLAO</name>
<keyword evidence="3" id="KW-1185">Reference proteome</keyword>
<dbReference type="Proteomes" id="UP001221366">
    <property type="component" value="Unassembled WGS sequence"/>
</dbReference>
<accession>A0ABT5XWD5</accession>
<dbReference type="Gene3D" id="2.40.160.20">
    <property type="match status" value="1"/>
</dbReference>
<organism evidence="2 3">
    <name type="scientific">Flagellimonas yonaguniensis</name>
    <dbReference type="NCBI Taxonomy" id="3031325"/>
    <lineage>
        <taxon>Bacteria</taxon>
        <taxon>Pseudomonadati</taxon>
        <taxon>Bacteroidota</taxon>
        <taxon>Flavobacteriia</taxon>
        <taxon>Flavobacteriales</taxon>
        <taxon>Flavobacteriaceae</taxon>
        <taxon>Flagellimonas</taxon>
    </lineage>
</organism>
<gene>
    <name evidence="2" type="ORF">PY092_04465</name>
</gene>
<dbReference type="SUPFAM" id="SSF56925">
    <property type="entry name" value="OMPA-like"/>
    <property type="match status" value="1"/>
</dbReference>
<dbReference type="PROSITE" id="PS00695">
    <property type="entry name" value="ENT_VIR_OMP_2"/>
    <property type="match status" value="1"/>
</dbReference>
<feature type="domain" description="Outer membrane protein beta-barrel" evidence="1">
    <location>
        <begin position="19"/>
        <end position="172"/>
    </location>
</feature>
<evidence type="ECO:0000313" key="2">
    <source>
        <dbReference type="EMBL" id="MDF0715393.1"/>
    </source>
</evidence>
<reference evidence="2 3" key="1">
    <citation type="submission" date="2023-03" db="EMBL/GenBank/DDBJ databases">
        <title>Muricauda XX sp. nov. and Muricauda XXX sp. nov., two novel species isolated from Okinawa Trough.</title>
        <authorList>
            <person name="Cao W."/>
            <person name="Deng X."/>
        </authorList>
    </citation>
    <scope>NUCLEOTIDE SEQUENCE [LARGE SCALE GENOMIC DNA]</scope>
    <source>
        <strain evidence="2 3">334s03</strain>
    </source>
</reference>
<dbReference type="InterPro" id="IPR025665">
    <property type="entry name" value="Beta-barrel_OMP_2"/>
</dbReference>
<evidence type="ECO:0000259" key="1">
    <source>
        <dbReference type="Pfam" id="PF13568"/>
    </source>
</evidence>
<dbReference type="EMBL" id="JARFVB010000002">
    <property type="protein sequence ID" value="MDF0715393.1"/>
    <property type="molecule type" value="Genomic_DNA"/>
</dbReference>
<sequence>MKNIVTIALVFSIFIVNLQAQEKTVLGIKGGLSLSNITYDYFSDTNNRTGFFIGLYSEIQLNNTFSLQPEILYANQGNEASEILLGGSREIDFKLDYLQIPLVLKFYFLDGFSVHAGPAFNFLLNQNVSYGNNEESDVVKHFDFSAFTGLSYKVLGNFELTARYIQGFTHILDDGNSGERAKNNAFQIGVGYKF</sequence>